<dbReference type="EMBL" id="FQWQ01000001">
    <property type="protein sequence ID" value="SHG80426.1"/>
    <property type="molecule type" value="Genomic_DNA"/>
</dbReference>
<dbReference type="STRING" id="947013.SAMN04488109_1920"/>
<dbReference type="InterPro" id="IPR052559">
    <property type="entry name" value="V-haloperoxidase"/>
</dbReference>
<dbReference type="Proteomes" id="UP000184212">
    <property type="component" value="Unassembled WGS sequence"/>
</dbReference>
<dbReference type="PANTHER" id="PTHR34599:SF2">
    <property type="entry name" value="TRAF-TYPE DOMAIN-CONTAINING PROTEIN"/>
    <property type="match status" value="1"/>
</dbReference>
<dbReference type="InterPro" id="IPR036938">
    <property type="entry name" value="PAP2/HPO_sf"/>
</dbReference>
<dbReference type="InterPro" id="IPR000326">
    <property type="entry name" value="PAP2/HPO"/>
</dbReference>
<feature type="chain" id="PRO_5012025158" evidence="1">
    <location>
        <begin position="22"/>
        <end position="446"/>
    </location>
</feature>
<evidence type="ECO:0000313" key="4">
    <source>
        <dbReference type="Proteomes" id="UP000184212"/>
    </source>
</evidence>
<dbReference type="RefSeq" id="WP_073133128.1">
    <property type="nucleotide sequence ID" value="NZ_FQWQ01000001.1"/>
</dbReference>
<evidence type="ECO:0000259" key="2">
    <source>
        <dbReference type="Pfam" id="PF01569"/>
    </source>
</evidence>
<dbReference type="PANTHER" id="PTHR34599">
    <property type="entry name" value="PEROXIDASE-RELATED"/>
    <property type="match status" value="1"/>
</dbReference>
<dbReference type="Gene3D" id="1.10.606.20">
    <property type="match status" value="1"/>
</dbReference>
<keyword evidence="4" id="KW-1185">Reference proteome</keyword>
<gene>
    <name evidence="3" type="ORF">SAMN04488109_1920</name>
</gene>
<accession>A0A1M5MT50</accession>
<evidence type="ECO:0000313" key="3">
    <source>
        <dbReference type="EMBL" id="SHG80426.1"/>
    </source>
</evidence>
<dbReference type="SUPFAM" id="SSF48317">
    <property type="entry name" value="Acid phosphatase/Vanadium-dependent haloperoxidase"/>
    <property type="match status" value="1"/>
</dbReference>
<evidence type="ECO:0000256" key="1">
    <source>
        <dbReference type="SAM" id="SignalP"/>
    </source>
</evidence>
<name>A0A1M5MT50_9BACT</name>
<keyword evidence="1" id="KW-0732">Signal</keyword>
<proteinExistence type="predicted"/>
<sequence length="446" mass="50217">MKKLLLLVCTMACLLSCTSHNDYQANVQNPDRLHRSVKKITDIIVHDIFSPPVASRIYAYTSVAAYEAARHQDSTLVSMAGQLHGLEPVPQPQAGQTYCYPLASVQALLLTGRALIFSEDKLDEYHKALLEEYHQSGMPEDVYQRSIDYGAKVSEHILKWASKDNYKQTRSFPKYSIQDSESTWKPTPPAYMDAVEPHWKKIRTFVIDSASQFKGVPPPAFSKDKNSEFYKLAIEVYETGKHLTDEQKEIARFWDCNPFVMNVKGHVMFATKKISPGGHWMNITHLACLKEHTDVPHAAEAYAKVALSLADGFIACWDEKYRHLLIRPETYINLYIEESWVPLLQTPPFPEYLSGHSVISSAAATALTGVFGDNFAFTDSTETEFGLTTRSFKSFREAALEAASSRLYGGIHYRPANEKGVVMGTSLGEFINRRLRTRNTAVASNQ</sequence>
<protein>
    <submittedName>
        <fullName evidence="3">PAP2 superfamily protein</fullName>
    </submittedName>
</protein>
<dbReference type="CDD" id="cd03398">
    <property type="entry name" value="PAP2_haloperoxidase"/>
    <property type="match status" value="1"/>
</dbReference>
<dbReference type="Pfam" id="PF01569">
    <property type="entry name" value="PAP2"/>
    <property type="match status" value="1"/>
</dbReference>
<feature type="signal peptide" evidence="1">
    <location>
        <begin position="1"/>
        <end position="21"/>
    </location>
</feature>
<dbReference type="OrthoDB" id="7793240at2"/>
<organism evidence="3 4">
    <name type="scientific">Chryseolinea serpens</name>
    <dbReference type="NCBI Taxonomy" id="947013"/>
    <lineage>
        <taxon>Bacteria</taxon>
        <taxon>Pseudomonadati</taxon>
        <taxon>Bacteroidota</taxon>
        <taxon>Cytophagia</taxon>
        <taxon>Cytophagales</taxon>
        <taxon>Fulvivirgaceae</taxon>
        <taxon>Chryseolinea</taxon>
    </lineage>
</organism>
<feature type="domain" description="Phosphatidic acid phosphatase type 2/haloperoxidase" evidence="2">
    <location>
        <begin position="320"/>
        <end position="432"/>
    </location>
</feature>
<dbReference type="AlphaFoldDB" id="A0A1M5MT50"/>
<reference evidence="3 4" key="1">
    <citation type="submission" date="2016-11" db="EMBL/GenBank/DDBJ databases">
        <authorList>
            <person name="Jaros S."/>
            <person name="Januszkiewicz K."/>
            <person name="Wedrychowicz H."/>
        </authorList>
    </citation>
    <scope>NUCLEOTIDE SEQUENCE [LARGE SCALE GENOMIC DNA]</scope>
    <source>
        <strain evidence="3 4">DSM 24574</strain>
    </source>
</reference>